<dbReference type="EMBL" id="CAJPVJ010022300">
    <property type="protein sequence ID" value="CAG2178208.1"/>
    <property type="molecule type" value="Genomic_DNA"/>
</dbReference>
<dbReference type="OrthoDB" id="27435at2759"/>
<keyword evidence="2" id="KW-1185">Reference proteome</keyword>
<organism evidence="1">
    <name type="scientific">Oppiella nova</name>
    <dbReference type="NCBI Taxonomy" id="334625"/>
    <lineage>
        <taxon>Eukaryota</taxon>
        <taxon>Metazoa</taxon>
        <taxon>Ecdysozoa</taxon>
        <taxon>Arthropoda</taxon>
        <taxon>Chelicerata</taxon>
        <taxon>Arachnida</taxon>
        <taxon>Acari</taxon>
        <taxon>Acariformes</taxon>
        <taxon>Sarcoptiformes</taxon>
        <taxon>Oribatida</taxon>
        <taxon>Brachypylina</taxon>
        <taxon>Oppioidea</taxon>
        <taxon>Oppiidae</taxon>
        <taxon>Oppiella</taxon>
    </lineage>
</organism>
<gene>
    <name evidence="1" type="ORF">ONB1V03_LOCUS17634</name>
</gene>
<feature type="non-terminal residue" evidence="1">
    <location>
        <position position="39"/>
    </location>
</feature>
<dbReference type="EMBL" id="OC937125">
    <property type="protein sequence ID" value="CAD7661072.1"/>
    <property type="molecule type" value="Genomic_DNA"/>
</dbReference>
<name>A0A7R9QXY5_9ACAR</name>
<accession>A0A7R9QXY5</accession>
<sequence>MADKKNDKDLSTAILNTKQKPNRLLVEEAANDDNSVVAL</sequence>
<evidence type="ECO:0000313" key="2">
    <source>
        <dbReference type="Proteomes" id="UP000728032"/>
    </source>
</evidence>
<reference evidence="1" key="1">
    <citation type="submission" date="2020-11" db="EMBL/GenBank/DDBJ databases">
        <authorList>
            <person name="Tran Van P."/>
        </authorList>
    </citation>
    <scope>NUCLEOTIDE SEQUENCE</scope>
</reference>
<dbReference type="Proteomes" id="UP000728032">
    <property type="component" value="Unassembled WGS sequence"/>
</dbReference>
<dbReference type="AlphaFoldDB" id="A0A7R9QXY5"/>
<proteinExistence type="predicted"/>
<dbReference type="Gene3D" id="2.40.40.20">
    <property type="match status" value="1"/>
</dbReference>
<evidence type="ECO:0000313" key="1">
    <source>
        <dbReference type="EMBL" id="CAD7661072.1"/>
    </source>
</evidence>
<protein>
    <submittedName>
        <fullName evidence="1">Uncharacterized protein</fullName>
    </submittedName>
</protein>